<comment type="caution">
    <text evidence="1">The sequence shown here is derived from an EMBL/GenBank/DDBJ whole genome shotgun (WGS) entry which is preliminary data.</text>
</comment>
<proteinExistence type="predicted"/>
<evidence type="ECO:0000313" key="1">
    <source>
        <dbReference type="EMBL" id="MFB9905141.1"/>
    </source>
</evidence>
<sequence length="53" mass="5710">MPRNGDPSRISDEQVHRARVAVARGALGAEDCRMLLDMLGLVPGEDGVPPVQR</sequence>
<organism evidence="1 2">
    <name type="scientific">Allokutzneria oryzae</name>
    <dbReference type="NCBI Taxonomy" id="1378989"/>
    <lineage>
        <taxon>Bacteria</taxon>
        <taxon>Bacillati</taxon>
        <taxon>Actinomycetota</taxon>
        <taxon>Actinomycetes</taxon>
        <taxon>Pseudonocardiales</taxon>
        <taxon>Pseudonocardiaceae</taxon>
        <taxon>Allokutzneria</taxon>
    </lineage>
</organism>
<evidence type="ECO:0000313" key="2">
    <source>
        <dbReference type="Proteomes" id="UP001589693"/>
    </source>
</evidence>
<protein>
    <submittedName>
        <fullName evidence="1">Uncharacterized protein</fullName>
    </submittedName>
</protein>
<dbReference type="RefSeq" id="WP_377852422.1">
    <property type="nucleotide sequence ID" value="NZ_JBHLZU010000011.1"/>
</dbReference>
<accession>A0ABV5ZW73</accession>
<dbReference type="EMBL" id="JBHLZU010000011">
    <property type="protein sequence ID" value="MFB9905141.1"/>
    <property type="molecule type" value="Genomic_DNA"/>
</dbReference>
<name>A0ABV5ZW73_9PSEU</name>
<dbReference type="Proteomes" id="UP001589693">
    <property type="component" value="Unassembled WGS sequence"/>
</dbReference>
<reference evidence="1 2" key="1">
    <citation type="submission" date="2024-09" db="EMBL/GenBank/DDBJ databases">
        <authorList>
            <person name="Sun Q."/>
            <person name="Mori K."/>
        </authorList>
    </citation>
    <scope>NUCLEOTIDE SEQUENCE [LARGE SCALE GENOMIC DNA]</scope>
    <source>
        <strain evidence="1 2">TBRC 7907</strain>
    </source>
</reference>
<keyword evidence="2" id="KW-1185">Reference proteome</keyword>
<gene>
    <name evidence="1" type="ORF">ACFFQA_14475</name>
</gene>